<accession>A0A1J5NDN9</accession>
<organism evidence="5 6">
    <name type="scientific">Pseudodesulfovibrio hydrargyri</name>
    <dbReference type="NCBI Taxonomy" id="2125990"/>
    <lineage>
        <taxon>Bacteria</taxon>
        <taxon>Pseudomonadati</taxon>
        <taxon>Thermodesulfobacteriota</taxon>
        <taxon>Desulfovibrionia</taxon>
        <taxon>Desulfovibrionales</taxon>
        <taxon>Desulfovibrionaceae</taxon>
    </lineage>
</organism>
<dbReference type="Pfam" id="PF13237">
    <property type="entry name" value="Fer4_10"/>
    <property type="match status" value="1"/>
</dbReference>
<dbReference type="InterPro" id="IPR017900">
    <property type="entry name" value="4Fe4S_Fe_S_CS"/>
</dbReference>
<reference evidence="5 6" key="1">
    <citation type="submission" date="2015-09" db="EMBL/GenBank/DDBJ databases">
        <title>Genome of Desulfovibrio dechloracetivorans BerOc1, a mercury methylating strain isolated from highly hydrocarbons and metals contaminated coastal sediments.</title>
        <authorList>
            <person name="Goni Urriza M."/>
            <person name="Gassie C."/>
            <person name="Bouchez O."/>
            <person name="Klopp C."/>
            <person name="Ranchou-Peyruse A."/>
            <person name="Remy G."/>
        </authorList>
    </citation>
    <scope>NUCLEOTIDE SEQUENCE [LARGE SCALE GENOMIC DNA]</scope>
    <source>
        <strain evidence="5 6">BerOc1</strain>
    </source>
</reference>
<dbReference type="Proteomes" id="UP000181901">
    <property type="component" value="Unassembled WGS sequence"/>
</dbReference>
<feature type="domain" description="4Fe-4S ferredoxin-type" evidence="4">
    <location>
        <begin position="30"/>
        <end position="58"/>
    </location>
</feature>
<name>A0A1J5NDN9_9BACT</name>
<comment type="caution">
    <text evidence="5">The sequence shown here is derived from an EMBL/GenBank/DDBJ whole genome shotgun (WGS) entry which is preliminary data.</text>
</comment>
<dbReference type="PROSITE" id="PS00198">
    <property type="entry name" value="4FE4S_FER_1"/>
    <property type="match status" value="2"/>
</dbReference>
<keyword evidence="2" id="KW-0408">Iron</keyword>
<dbReference type="RefSeq" id="WP_071546784.1">
    <property type="nucleotide sequence ID" value="NZ_LKAQ01000004.1"/>
</dbReference>
<keyword evidence="3" id="KW-0411">Iron-sulfur</keyword>
<feature type="domain" description="4Fe-4S ferredoxin-type" evidence="4">
    <location>
        <begin position="1"/>
        <end position="29"/>
    </location>
</feature>
<dbReference type="OrthoDB" id="9794954at2"/>
<dbReference type="AlphaFoldDB" id="A0A1J5NDN9"/>
<evidence type="ECO:0000256" key="1">
    <source>
        <dbReference type="ARBA" id="ARBA00022723"/>
    </source>
</evidence>
<sequence>MHTINPDECQFCGACQSACPQEAIIHPDGKNYYEVTDDCIDCGACEAECGFNAISADD</sequence>
<gene>
    <name evidence="5" type="ORF">BerOc1_03277</name>
</gene>
<dbReference type="InterPro" id="IPR017896">
    <property type="entry name" value="4Fe4S_Fe-S-bd"/>
</dbReference>
<dbReference type="PROSITE" id="PS51379">
    <property type="entry name" value="4FE4S_FER_2"/>
    <property type="match status" value="2"/>
</dbReference>
<proteinExistence type="predicted"/>
<dbReference type="Gene3D" id="3.30.70.20">
    <property type="match status" value="2"/>
</dbReference>
<evidence type="ECO:0000313" key="6">
    <source>
        <dbReference type="Proteomes" id="UP000181901"/>
    </source>
</evidence>
<dbReference type="EMBL" id="LKAQ01000004">
    <property type="protein sequence ID" value="OIQ51327.1"/>
    <property type="molecule type" value="Genomic_DNA"/>
</dbReference>
<evidence type="ECO:0000313" key="5">
    <source>
        <dbReference type="EMBL" id="OIQ51327.1"/>
    </source>
</evidence>
<dbReference type="GO" id="GO:0046872">
    <property type="term" value="F:metal ion binding"/>
    <property type="evidence" value="ECO:0007669"/>
    <property type="project" value="UniProtKB-KW"/>
</dbReference>
<protein>
    <submittedName>
        <fullName evidence="5">Ferredoxin</fullName>
    </submittedName>
</protein>
<dbReference type="GO" id="GO:0051536">
    <property type="term" value="F:iron-sulfur cluster binding"/>
    <property type="evidence" value="ECO:0007669"/>
    <property type="project" value="UniProtKB-KW"/>
</dbReference>
<evidence type="ECO:0000259" key="4">
    <source>
        <dbReference type="PROSITE" id="PS51379"/>
    </source>
</evidence>
<evidence type="ECO:0000256" key="3">
    <source>
        <dbReference type="ARBA" id="ARBA00023014"/>
    </source>
</evidence>
<evidence type="ECO:0000256" key="2">
    <source>
        <dbReference type="ARBA" id="ARBA00023004"/>
    </source>
</evidence>
<keyword evidence="1" id="KW-0479">Metal-binding</keyword>
<dbReference type="SUPFAM" id="SSF54862">
    <property type="entry name" value="4Fe-4S ferredoxins"/>
    <property type="match status" value="1"/>
</dbReference>
<keyword evidence="6" id="KW-1185">Reference proteome</keyword>